<comment type="caution">
    <text evidence="4">The sequence shown here is derived from an EMBL/GenBank/DDBJ whole genome shotgun (WGS) entry which is preliminary data.</text>
</comment>
<proteinExistence type="inferred from homology"/>
<comment type="similarity">
    <text evidence="1">Belongs to the 'GDXG' lipolytic enzyme family.</text>
</comment>
<reference evidence="4 5" key="1">
    <citation type="submission" date="2017-08" db="EMBL/GenBank/DDBJ databases">
        <title>Fine stratification of microbial communities through a metagenomic profile of the photic zone.</title>
        <authorList>
            <person name="Haro-Moreno J.M."/>
            <person name="Lopez-Perez M."/>
            <person name="De La Torre J."/>
            <person name="Picazo A."/>
            <person name="Camacho A."/>
            <person name="Rodriguez-Valera F."/>
        </authorList>
    </citation>
    <scope>NUCLEOTIDE SEQUENCE [LARGE SCALE GENOMIC DNA]</scope>
    <source>
        <strain evidence="4">MED-G28</strain>
    </source>
</reference>
<name>A0A2A5WBF0_9GAMM</name>
<evidence type="ECO:0000256" key="2">
    <source>
        <dbReference type="ARBA" id="ARBA00022801"/>
    </source>
</evidence>
<dbReference type="Gene3D" id="3.40.50.1820">
    <property type="entry name" value="alpha/beta hydrolase"/>
    <property type="match status" value="1"/>
</dbReference>
<dbReference type="PROSITE" id="PS01173">
    <property type="entry name" value="LIPASE_GDXG_HIS"/>
    <property type="match status" value="1"/>
</dbReference>
<evidence type="ECO:0000313" key="4">
    <source>
        <dbReference type="EMBL" id="PDH33865.1"/>
    </source>
</evidence>
<dbReference type="AlphaFoldDB" id="A0A2A5WBF0"/>
<feature type="domain" description="Alpha/beta hydrolase fold-3" evidence="3">
    <location>
        <begin position="79"/>
        <end position="285"/>
    </location>
</feature>
<dbReference type="SUPFAM" id="SSF53474">
    <property type="entry name" value="alpha/beta-Hydrolases"/>
    <property type="match status" value="1"/>
</dbReference>
<dbReference type="Pfam" id="PF07859">
    <property type="entry name" value="Abhydrolase_3"/>
    <property type="match status" value="1"/>
</dbReference>
<evidence type="ECO:0000256" key="1">
    <source>
        <dbReference type="ARBA" id="ARBA00010515"/>
    </source>
</evidence>
<organism evidence="4 5">
    <name type="scientific">OM182 bacterium MED-G28</name>
    <dbReference type="NCBI Taxonomy" id="1986256"/>
    <lineage>
        <taxon>Bacteria</taxon>
        <taxon>Pseudomonadati</taxon>
        <taxon>Pseudomonadota</taxon>
        <taxon>Gammaproteobacteria</taxon>
        <taxon>OMG group</taxon>
        <taxon>OM182 clade</taxon>
    </lineage>
</organism>
<dbReference type="PANTHER" id="PTHR48081:SF8">
    <property type="entry name" value="ALPHA_BETA HYDROLASE FOLD-3 DOMAIN-CONTAINING PROTEIN-RELATED"/>
    <property type="match status" value="1"/>
</dbReference>
<dbReference type="GO" id="GO:0016787">
    <property type="term" value="F:hydrolase activity"/>
    <property type="evidence" value="ECO:0007669"/>
    <property type="project" value="UniProtKB-KW"/>
</dbReference>
<dbReference type="InterPro" id="IPR029058">
    <property type="entry name" value="AB_hydrolase_fold"/>
</dbReference>
<dbReference type="Proteomes" id="UP000219329">
    <property type="component" value="Unassembled WGS sequence"/>
</dbReference>
<dbReference type="InterPro" id="IPR050300">
    <property type="entry name" value="GDXG_lipolytic_enzyme"/>
</dbReference>
<dbReference type="PANTHER" id="PTHR48081">
    <property type="entry name" value="AB HYDROLASE SUPERFAMILY PROTEIN C4A8.06C"/>
    <property type="match status" value="1"/>
</dbReference>
<keyword evidence="2" id="KW-0378">Hydrolase</keyword>
<dbReference type="FunFam" id="3.40.50.1820:FF:000089">
    <property type="entry name" value="Alpha/beta hydrolase"/>
    <property type="match status" value="1"/>
</dbReference>
<evidence type="ECO:0000313" key="5">
    <source>
        <dbReference type="Proteomes" id="UP000219329"/>
    </source>
</evidence>
<dbReference type="InterPro" id="IPR013094">
    <property type="entry name" value="AB_hydrolase_3"/>
</dbReference>
<evidence type="ECO:0000259" key="3">
    <source>
        <dbReference type="Pfam" id="PF07859"/>
    </source>
</evidence>
<protein>
    <recommendedName>
        <fullName evidence="3">Alpha/beta hydrolase fold-3 domain-containing protein</fullName>
    </recommendedName>
</protein>
<gene>
    <name evidence="4" type="ORF">CNF02_07500</name>
</gene>
<dbReference type="InterPro" id="IPR002168">
    <property type="entry name" value="Lipase_GDXG_HIS_AS"/>
</dbReference>
<accession>A0A2A5WBF0</accession>
<dbReference type="EMBL" id="NTJZ01000006">
    <property type="protein sequence ID" value="PDH33865.1"/>
    <property type="molecule type" value="Genomic_DNA"/>
</dbReference>
<sequence length="311" mass="33633">MSLDPQAKALLDSAEQSGASPFNAYPAAEARAIYDQASELVKGTPPNPFSIEELSIPGLTGDIPIWIYRPNDSESLPLLIYFHGGGYTIGSLKSHDSVCRALCVKSGCIVASVDYRLAPENKFPAAVEDAWSATKWLSQNTESIGVDIKKIAIGGDSAGGNLAAVVTLLAKESGSPQIAFQLLIYPCTDMTCSFDSHKTFGKGYRLTNELIAWFYDHYFSADDDIKHWKASPLNADDLSGLPPAFVISAGFDPLQDENRAYAEKLMQAGITVKHSHYEGMIHGFITMPGALDKAKEATNECAAELKRAFES</sequence>